<dbReference type="InterPro" id="IPR002716">
    <property type="entry name" value="PIN_dom"/>
</dbReference>
<feature type="domain" description="PIN" evidence="1">
    <location>
        <begin position="5"/>
        <end position="112"/>
    </location>
</feature>
<keyword evidence="3" id="KW-1185">Reference proteome</keyword>
<dbReference type="Gene3D" id="3.40.50.1010">
    <property type="entry name" value="5'-nuclease"/>
    <property type="match status" value="1"/>
</dbReference>
<evidence type="ECO:0000313" key="3">
    <source>
        <dbReference type="Proteomes" id="UP000595894"/>
    </source>
</evidence>
<dbReference type="Pfam" id="PF01850">
    <property type="entry name" value="PIN"/>
    <property type="match status" value="1"/>
</dbReference>
<accession>A0A974NXP9</accession>
<reference evidence="3" key="1">
    <citation type="submission" date="2020-09" db="EMBL/GenBank/DDBJ databases">
        <title>Sphingomonas sp., a new species isolated from pork steak.</title>
        <authorList>
            <person name="Heidler von Heilborn D."/>
        </authorList>
    </citation>
    <scope>NUCLEOTIDE SEQUENCE [LARGE SCALE GENOMIC DNA]</scope>
</reference>
<name>A0A974NXP9_9SPHN</name>
<dbReference type="InterPro" id="IPR029060">
    <property type="entry name" value="PIN-like_dom_sf"/>
</dbReference>
<organism evidence="2 3">
    <name type="scientific">Sphingomonas aliaeris</name>
    <dbReference type="NCBI Taxonomy" id="2759526"/>
    <lineage>
        <taxon>Bacteria</taxon>
        <taxon>Pseudomonadati</taxon>
        <taxon>Pseudomonadota</taxon>
        <taxon>Alphaproteobacteria</taxon>
        <taxon>Sphingomonadales</taxon>
        <taxon>Sphingomonadaceae</taxon>
        <taxon>Sphingomonas</taxon>
    </lineage>
</organism>
<protein>
    <submittedName>
        <fullName evidence="2">PIN domain-containing protein</fullName>
    </submittedName>
</protein>
<sequence>MTRAVDTNVLVRLITGDDAAQAALALSALDQDFVLLATVMVEAEWVLRSRYRMDRPQRAAALKMIIDLPHAVDIPENAEWALARMMEGADFADMMHVAAAKGASGFATFDKAVANDAGVDTPVPIETLN</sequence>
<proteinExistence type="predicted"/>
<dbReference type="AlphaFoldDB" id="A0A974NXP9"/>
<evidence type="ECO:0000259" key="1">
    <source>
        <dbReference type="Pfam" id="PF01850"/>
    </source>
</evidence>
<gene>
    <name evidence="2" type="ORF">H5J25_03465</name>
</gene>
<dbReference type="KEGG" id="sari:H5J25_03465"/>
<evidence type="ECO:0000313" key="2">
    <source>
        <dbReference type="EMBL" id="QQV78815.1"/>
    </source>
</evidence>
<dbReference type="Proteomes" id="UP000595894">
    <property type="component" value="Chromosome"/>
</dbReference>
<dbReference type="SUPFAM" id="SSF88723">
    <property type="entry name" value="PIN domain-like"/>
    <property type="match status" value="1"/>
</dbReference>
<dbReference type="EMBL" id="CP061035">
    <property type="protein sequence ID" value="QQV78815.1"/>
    <property type="molecule type" value="Genomic_DNA"/>
</dbReference>